<dbReference type="RefSeq" id="WP_179243211.1">
    <property type="nucleotide sequence ID" value="NZ_CP058595.1"/>
</dbReference>
<keyword evidence="3" id="KW-1185">Reference proteome</keyword>
<dbReference type="Pfam" id="PF13568">
    <property type="entry name" value="OMP_b-brl_2"/>
    <property type="match status" value="1"/>
</dbReference>
<evidence type="ECO:0000259" key="1">
    <source>
        <dbReference type="Pfam" id="PF13568"/>
    </source>
</evidence>
<dbReference type="EMBL" id="CP058595">
    <property type="protein sequence ID" value="QLG46932.1"/>
    <property type="molecule type" value="Genomic_DNA"/>
</dbReference>
<evidence type="ECO:0000313" key="3">
    <source>
        <dbReference type="Proteomes" id="UP000509302"/>
    </source>
</evidence>
<dbReference type="AlphaFoldDB" id="A0A7H9AUE6"/>
<reference evidence="2 3" key="1">
    <citation type="journal article" date="2006" name="Int. J. Syst. Evol. Microbiol.">
        <title>Costertonia aggregata gen. nov., sp. nov., a mesophilic marine bacterium of the family Flavobacteriaceae, isolated from a mature biofilm.</title>
        <authorList>
            <person name="Kwon K.K."/>
            <person name="Lee Y.K."/>
            <person name="Lee H.K."/>
        </authorList>
    </citation>
    <scope>NUCLEOTIDE SEQUENCE [LARGE SCALE GENOMIC DNA]</scope>
    <source>
        <strain evidence="2 3">KCCM 42265</strain>
    </source>
</reference>
<dbReference type="SUPFAM" id="SSF56925">
    <property type="entry name" value="OMPA-like"/>
    <property type="match status" value="1"/>
</dbReference>
<accession>A0A7H9AUE6</accession>
<organism evidence="2 3">
    <name type="scientific">Costertonia aggregata</name>
    <dbReference type="NCBI Taxonomy" id="343403"/>
    <lineage>
        <taxon>Bacteria</taxon>
        <taxon>Pseudomonadati</taxon>
        <taxon>Bacteroidota</taxon>
        <taxon>Flavobacteriia</taxon>
        <taxon>Flavobacteriales</taxon>
        <taxon>Flavobacteriaceae</taxon>
        <taxon>Costertonia</taxon>
    </lineage>
</organism>
<name>A0A7H9AUE6_9FLAO</name>
<dbReference type="KEGG" id="cagg:HYG79_16750"/>
<protein>
    <submittedName>
        <fullName evidence="2">PorT family protein</fullName>
    </submittedName>
</protein>
<feature type="domain" description="Outer membrane protein beta-barrel" evidence="1">
    <location>
        <begin position="20"/>
        <end position="163"/>
    </location>
</feature>
<dbReference type="InterPro" id="IPR011250">
    <property type="entry name" value="OMP/PagP_B-barrel"/>
</dbReference>
<dbReference type="Proteomes" id="UP000509302">
    <property type="component" value="Chromosome"/>
</dbReference>
<proteinExistence type="predicted"/>
<sequence>MKKVVLVTVLTVFGLSNGDAQEIKFGVKAGLNFAFITGDNSEDLNPNTDFHFGLLAEIPLSEKFSFQPELIYSGQGAELNIASEGRINLNYLNLPLMGKYYVTKQLSLEAGPQIGYLLSTKGGTLDYKDLLKPIDYGVNFGVGYKLDNGLNFNARYNLGLSNINDVDGFTEKNRNGVLQLSVGFFF</sequence>
<evidence type="ECO:0000313" key="2">
    <source>
        <dbReference type="EMBL" id="QLG46932.1"/>
    </source>
</evidence>
<gene>
    <name evidence="2" type="ORF">HYG79_16750</name>
</gene>
<dbReference type="InterPro" id="IPR025665">
    <property type="entry name" value="Beta-barrel_OMP_2"/>
</dbReference>